<dbReference type="AlphaFoldDB" id="A0A9D2SLR5"/>
<dbReference type="EMBL" id="DWWU01000013">
    <property type="protein sequence ID" value="HJC14830.1"/>
    <property type="molecule type" value="Genomic_DNA"/>
</dbReference>
<feature type="chain" id="PRO_5038999079" evidence="1">
    <location>
        <begin position="26"/>
        <end position="360"/>
    </location>
</feature>
<comment type="caution">
    <text evidence="2">The sequence shown here is derived from an EMBL/GenBank/DDBJ whole genome shotgun (WGS) entry which is preliminary data.</text>
</comment>
<reference evidence="2" key="2">
    <citation type="submission" date="2021-04" db="EMBL/GenBank/DDBJ databases">
        <authorList>
            <person name="Gilroy R."/>
        </authorList>
    </citation>
    <scope>NUCLEOTIDE SEQUENCE</scope>
    <source>
        <strain evidence="2">CHK185-5351</strain>
    </source>
</reference>
<dbReference type="PROSITE" id="PS51257">
    <property type="entry name" value="PROKAR_LIPOPROTEIN"/>
    <property type="match status" value="1"/>
</dbReference>
<evidence type="ECO:0000256" key="1">
    <source>
        <dbReference type="SAM" id="SignalP"/>
    </source>
</evidence>
<proteinExistence type="predicted"/>
<feature type="signal peptide" evidence="1">
    <location>
        <begin position="1"/>
        <end position="25"/>
    </location>
</feature>
<accession>A0A9D2SLR5</accession>
<sequence length="360" mass="38837">MKVKKIVLSGILAGLICLTSGCQNQADSVKEESLAAESGSAVQGESGNGEEIDLSALVQNAMEENEIYSEDRGFEFSQAEWGCSLDQMAGALGVTFDTLPVLSGTDSFAYLSVGYSEVFGYEARVQAEVYQEQVNALTFQMEHMDDPDTVITAVSSSLEALCGAPVRESEADAPAAISVWEQGDTSLTLSASADELTITMGKGLDTVNIYPTEITVEDLRNEAGEYQADGAAWGMDEETLPGTLGIRFYDIPVSSNETLTVYPSRDLTVILGYPARVQAEYHADGLAQLTFEIETDDAAAAFGQLLQELTAQYGEEYTEINNEEAQRTAYRWESGTTPNTALQLSQMADAVTIDLVRFDS</sequence>
<organism evidence="2 3">
    <name type="scientific">Candidatus Fusicatenibacter intestinigallinarum</name>
    <dbReference type="NCBI Taxonomy" id="2838598"/>
    <lineage>
        <taxon>Bacteria</taxon>
        <taxon>Bacillati</taxon>
        <taxon>Bacillota</taxon>
        <taxon>Clostridia</taxon>
        <taxon>Lachnospirales</taxon>
        <taxon>Lachnospiraceae</taxon>
        <taxon>Fusicatenibacter</taxon>
    </lineage>
</organism>
<protein>
    <submittedName>
        <fullName evidence="2">Uncharacterized protein</fullName>
    </submittedName>
</protein>
<evidence type="ECO:0000313" key="2">
    <source>
        <dbReference type="EMBL" id="HJC14830.1"/>
    </source>
</evidence>
<dbReference type="Proteomes" id="UP000823849">
    <property type="component" value="Unassembled WGS sequence"/>
</dbReference>
<keyword evidence="1" id="KW-0732">Signal</keyword>
<gene>
    <name evidence="2" type="ORF">H9705_03225</name>
</gene>
<reference evidence="2" key="1">
    <citation type="journal article" date="2021" name="PeerJ">
        <title>Extensive microbial diversity within the chicken gut microbiome revealed by metagenomics and culture.</title>
        <authorList>
            <person name="Gilroy R."/>
            <person name="Ravi A."/>
            <person name="Getino M."/>
            <person name="Pursley I."/>
            <person name="Horton D.L."/>
            <person name="Alikhan N.F."/>
            <person name="Baker D."/>
            <person name="Gharbi K."/>
            <person name="Hall N."/>
            <person name="Watson M."/>
            <person name="Adriaenssens E.M."/>
            <person name="Foster-Nyarko E."/>
            <person name="Jarju S."/>
            <person name="Secka A."/>
            <person name="Antonio M."/>
            <person name="Oren A."/>
            <person name="Chaudhuri R.R."/>
            <person name="La Ragione R."/>
            <person name="Hildebrand F."/>
            <person name="Pallen M.J."/>
        </authorList>
    </citation>
    <scope>NUCLEOTIDE SEQUENCE</scope>
    <source>
        <strain evidence="2">CHK185-5351</strain>
    </source>
</reference>
<evidence type="ECO:0000313" key="3">
    <source>
        <dbReference type="Proteomes" id="UP000823849"/>
    </source>
</evidence>
<name>A0A9D2SLR5_9FIRM</name>